<dbReference type="SUPFAM" id="SSF100910">
    <property type="entry name" value="Chemosensory protein Csp2"/>
    <property type="match status" value="1"/>
</dbReference>
<dbReference type="InterPro" id="IPR005055">
    <property type="entry name" value="A10/PebIII"/>
</dbReference>
<feature type="signal peptide" evidence="1">
    <location>
        <begin position="1"/>
        <end position="17"/>
    </location>
</feature>
<dbReference type="Pfam" id="PF03392">
    <property type="entry name" value="OS-D"/>
    <property type="match status" value="1"/>
</dbReference>
<dbReference type="PANTHER" id="PTHR11257">
    <property type="entry name" value="CHEMOSENSORY PROTEIN-RELATED"/>
    <property type="match status" value="1"/>
</dbReference>
<dbReference type="Gene3D" id="1.10.2080.10">
    <property type="entry name" value="Insect odorant-binding protein A10/Ejaculatory bulb-specific protein 3"/>
    <property type="match status" value="1"/>
</dbReference>
<proteinExistence type="evidence at transcript level"/>
<sequence length="127" mass="14660">MKSTIALVLCLVLVVAGEEQQYTSKFDHIDVDRVLKNDRLLRPYLNCLLKDMQCTPEARELKRLLPDALATKCEKCTAKQKEGSEKVIAFLSKNKPEEWEQVLEMYDKDHIYRTKYAAEAKARGIQV</sequence>
<organism evidence="2">
    <name type="scientific">Encarsia formosa</name>
    <name type="common">Whitefly parasite</name>
    <dbReference type="NCBI Taxonomy" id="32400"/>
    <lineage>
        <taxon>Eukaryota</taxon>
        <taxon>Metazoa</taxon>
        <taxon>Ecdysozoa</taxon>
        <taxon>Arthropoda</taxon>
        <taxon>Hexapoda</taxon>
        <taxon>Insecta</taxon>
        <taxon>Pterygota</taxon>
        <taxon>Neoptera</taxon>
        <taxon>Endopterygota</taxon>
        <taxon>Hymenoptera</taxon>
        <taxon>Apocrita</taxon>
        <taxon>Proctotrupomorpha</taxon>
        <taxon>Chalcidoidea</taxon>
        <taxon>Aphelinidae</taxon>
        <taxon>Coccophaginae</taxon>
        <taxon>Encarsia</taxon>
    </lineage>
</organism>
<evidence type="ECO:0000313" key="2">
    <source>
        <dbReference type="EMBL" id="QJT73567.1"/>
    </source>
</evidence>
<dbReference type="EMBL" id="MN830267">
    <property type="protein sequence ID" value="QJT73567.1"/>
    <property type="molecule type" value="mRNA"/>
</dbReference>
<keyword evidence="1" id="KW-0732">Signal</keyword>
<dbReference type="InterPro" id="IPR036682">
    <property type="entry name" value="OS_D_A10/PebIII_sf"/>
</dbReference>
<reference evidence="2" key="1">
    <citation type="submission" date="2019-12" db="EMBL/GenBank/DDBJ databases">
        <title>Expression Analysis and Functional Verification of Chemosensory Protein in Encarsia formosa.</title>
        <authorList>
            <person name="Wang K."/>
        </authorList>
    </citation>
    <scope>NUCLEOTIDE SEQUENCE</scope>
</reference>
<protein>
    <submittedName>
        <fullName evidence="2">Chemosensory protein 8</fullName>
    </submittedName>
</protein>
<dbReference type="AlphaFoldDB" id="A0A6M5CJG7"/>
<evidence type="ECO:0000256" key="1">
    <source>
        <dbReference type="SAM" id="SignalP"/>
    </source>
</evidence>
<dbReference type="PANTHER" id="PTHR11257:SF13">
    <property type="entry name" value="GEO07322P1"/>
    <property type="match status" value="1"/>
</dbReference>
<accession>A0A6M5CJG7</accession>
<feature type="chain" id="PRO_5027030861" evidence="1">
    <location>
        <begin position="18"/>
        <end position="127"/>
    </location>
</feature>
<name>A0A6M5CJG7_ENCFO</name>